<feature type="signal peptide" evidence="1">
    <location>
        <begin position="1"/>
        <end position="24"/>
    </location>
</feature>
<feature type="chain" id="PRO_5008263969" description="Secreted protein" evidence="1">
    <location>
        <begin position="25"/>
        <end position="80"/>
    </location>
</feature>
<sequence>MYVVWLPVVGVMVYIKCHTSTVYGGVVCGEEEEEDEEVGARPPVSVHYESRCTYEGGHCYSVQMVFNSSGRSARANDDLL</sequence>
<evidence type="ECO:0008006" key="4">
    <source>
        <dbReference type="Google" id="ProtNLM"/>
    </source>
</evidence>
<evidence type="ECO:0000313" key="3">
    <source>
        <dbReference type="Proteomes" id="UP000053268"/>
    </source>
</evidence>
<keyword evidence="1" id="KW-0732">Signal</keyword>
<dbReference type="AlphaFoldDB" id="A0A194Q299"/>
<name>A0A194Q299_PAPXU</name>
<proteinExistence type="predicted"/>
<organism evidence="2 3">
    <name type="scientific">Papilio xuthus</name>
    <name type="common">Asian swallowtail butterfly</name>
    <dbReference type="NCBI Taxonomy" id="66420"/>
    <lineage>
        <taxon>Eukaryota</taxon>
        <taxon>Metazoa</taxon>
        <taxon>Ecdysozoa</taxon>
        <taxon>Arthropoda</taxon>
        <taxon>Hexapoda</taxon>
        <taxon>Insecta</taxon>
        <taxon>Pterygota</taxon>
        <taxon>Neoptera</taxon>
        <taxon>Endopterygota</taxon>
        <taxon>Lepidoptera</taxon>
        <taxon>Glossata</taxon>
        <taxon>Ditrysia</taxon>
        <taxon>Papilionoidea</taxon>
        <taxon>Papilionidae</taxon>
        <taxon>Papilioninae</taxon>
        <taxon>Papilio</taxon>
    </lineage>
</organism>
<keyword evidence="3" id="KW-1185">Reference proteome</keyword>
<accession>A0A194Q299</accession>
<reference evidence="2 3" key="1">
    <citation type="journal article" date="2015" name="Nat. Commun.">
        <title>Outbred genome sequencing and CRISPR/Cas9 gene editing in butterflies.</title>
        <authorList>
            <person name="Li X."/>
            <person name="Fan D."/>
            <person name="Zhang W."/>
            <person name="Liu G."/>
            <person name="Zhang L."/>
            <person name="Zhao L."/>
            <person name="Fang X."/>
            <person name="Chen L."/>
            <person name="Dong Y."/>
            <person name="Chen Y."/>
            <person name="Ding Y."/>
            <person name="Zhao R."/>
            <person name="Feng M."/>
            <person name="Zhu Y."/>
            <person name="Feng Y."/>
            <person name="Jiang X."/>
            <person name="Zhu D."/>
            <person name="Xiang H."/>
            <person name="Feng X."/>
            <person name="Li S."/>
            <person name="Wang J."/>
            <person name="Zhang G."/>
            <person name="Kronforst M.R."/>
            <person name="Wang W."/>
        </authorList>
    </citation>
    <scope>NUCLEOTIDE SEQUENCE [LARGE SCALE GENOMIC DNA]</scope>
    <source>
        <strain evidence="2">Ya'a_city_454_Px</strain>
        <tissue evidence="2">Whole body</tissue>
    </source>
</reference>
<dbReference type="Proteomes" id="UP000053268">
    <property type="component" value="Unassembled WGS sequence"/>
</dbReference>
<dbReference type="EMBL" id="KQ459564">
    <property type="protein sequence ID" value="KPI99666.1"/>
    <property type="molecule type" value="Genomic_DNA"/>
</dbReference>
<evidence type="ECO:0000313" key="2">
    <source>
        <dbReference type="EMBL" id="KPI99666.1"/>
    </source>
</evidence>
<protein>
    <recommendedName>
        <fullName evidence="4">Secreted protein</fullName>
    </recommendedName>
</protein>
<gene>
    <name evidence="2" type="ORF">RR46_02580</name>
</gene>
<evidence type="ECO:0000256" key="1">
    <source>
        <dbReference type="SAM" id="SignalP"/>
    </source>
</evidence>